<proteinExistence type="predicted"/>
<dbReference type="RefSeq" id="WP_107196203.1">
    <property type="nucleotide sequence ID" value="NZ_CP029462.1"/>
</dbReference>
<dbReference type="AlphaFoldDB" id="A0A346AYY2"/>
<dbReference type="InterPro" id="IPR016117">
    <property type="entry name" value="ArgJ-like_dom_sf"/>
</dbReference>
<dbReference type="OrthoDB" id="9804242at2"/>
<name>A0A346AYY2_9FIRM</name>
<keyword evidence="2" id="KW-1185">Reference proteome</keyword>
<evidence type="ECO:0000313" key="1">
    <source>
        <dbReference type="EMBL" id="AXL21075.1"/>
    </source>
</evidence>
<dbReference type="KEGG" id="meg:DKB62_05555"/>
<organism evidence="1 2">
    <name type="scientific">Megasphaera stantonii</name>
    <dbReference type="NCBI Taxonomy" id="2144175"/>
    <lineage>
        <taxon>Bacteria</taxon>
        <taxon>Bacillati</taxon>
        <taxon>Bacillota</taxon>
        <taxon>Negativicutes</taxon>
        <taxon>Veillonellales</taxon>
        <taxon>Veillonellaceae</taxon>
        <taxon>Megasphaera</taxon>
    </lineage>
</organism>
<evidence type="ECO:0000313" key="2">
    <source>
        <dbReference type="Proteomes" id="UP000254337"/>
    </source>
</evidence>
<reference evidence="1 2" key="1">
    <citation type="submission" date="2018-05" db="EMBL/GenBank/DDBJ databases">
        <title>Complete genome sequence of Megasphaera sp. AJH120T, isolated from the ceca of a chicken.</title>
        <authorList>
            <person name="Maki J."/>
            <person name="Looft T."/>
        </authorList>
    </citation>
    <scope>NUCLEOTIDE SEQUENCE [LARGE SCALE GENOMIC DNA]</scope>
    <source>
        <strain evidence="1 2">AJH120</strain>
    </source>
</reference>
<dbReference type="Proteomes" id="UP000254337">
    <property type="component" value="Chromosome"/>
</dbReference>
<dbReference type="Gene3D" id="3.60.70.12">
    <property type="entry name" value="L-amino peptidase D-ALA esterase/amidase"/>
    <property type="match status" value="1"/>
</dbReference>
<gene>
    <name evidence="1" type="ORF">DKB62_05555</name>
</gene>
<dbReference type="EMBL" id="CP029462">
    <property type="protein sequence ID" value="AXL21075.1"/>
    <property type="molecule type" value="Genomic_DNA"/>
</dbReference>
<sequence length="239" mass="24374">MKQVYDDSCLPQGFSAAGTYSGLCDSRVRLDLAMIVSRTNCSIVVSSAQGVWQSAGKALLLHNGAALPEGLRGQEIQQEVCSAASQYLAIGAQDVAFVASGVKGQHFRPSRLIDSLETLGASLSPSHGAQVGAVIDNLGDMTDSAVSLGSGSVHMNGMAADGTEAKPGLCILTTDAAATPQQLRDALAACTGAINTEGYTIIALANGMASEPVGGASLAQAMKRTMLQLGFQPALQACS</sequence>
<dbReference type="SUPFAM" id="SSF56266">
    <property type="entry name" value="DmpA/ArgJ-like"/>
    <property type="match status" value="1"/>
</dbReference>
<protein>
    <submittedName>
        <fullName evidence="1">Arginine biosynthesis protein ArgJ</fullName>
    </submittedName>
</protein>
<accession>A0A346AYY2</accession>